<comment type="catalytic activity">
    <reaction evidence="5">
        <text>an adenosine in mRNA + S-adenosyl-L-methionine = an N(6)-methyladenosine in mRNA + S-adenosyl-L-homocysteine + H(+)</text>
        <dbReference type="Rhea" id="RHEA:55584"/>
        <dbReference type="Rhea" id="RHEA-COMP:12414"/>
        <dbReference type="Rhea" id="RHEA-COMP:12417"/>
        <dbReference type="ChEBI" id="CHEBI:15378"/>
        <dbReference type="ChEBI" id="CHEBI:57856"/>
        <dbReference type="ChEBI" id="CHEBI:59789"/>
        <dbReference type="ChEBI" id="CHEBI:74411"/>
        <dbReference type="ChEBI" id="CHEBI:74449"/>
        <dbReference type="EC" id="2.1.1.348"/>
    </reaction>
</comment>
<organism evidence="8 9">
    <name type="scientific">Apatococcus lobatus</name>
    <dbReference type="NCBI Taxonomy" id="904363"/>
    <lineage>
        <taxon>Eukaryota</taxon>
        <taxon>Viridiplantae</taxon>
        <taxon>Chlorophyta</taxon>
        <taxon>core chlorophytes</taxon>
        <taxon>Trebouxiophyceae</taxon>
        <taxon>Chlorellales</taxon>
        <taxon>Chlorellaceae</taxon>
        <taxon>Apatococcus</taxon>
    </lineage>
</organism>
<keyword evidence="4" id="KW-0949">S-adenosyl-L-methionine</keyword>
<evidence type="ECO:0000256" key="5">
    <source>
        <dbReference type="ARBA" id="ARBA00048957"/>
    </source>
</evidence>
<evidence type="ECO:0000256" key="7">
    <source>
        <dbReference type="SAM" id="MobiDB-lite"/>
    </source>
</evidence>
<gene>
    <name evidence="8" type="ORF">WJX74_000129</name>
</gene>
<accession>A0AAW1SFN1</accession>
<comment type="caution">
    <text evidence="8">The sequence shown here is derived from an EMBL/GenBank/DDBJ whole genome shotgun (WGS) entry which is preliminary data.</text>
</comment>
<comment type="similarity">
    <text evidence="6">Belongs to the MT-A70-like family.</text>
</comment>
<dbReference type="GO" id="GO:0001734">
    <property type="term" value="F:mRNA m(6)A methyltransferase activity"/>
    <property type="evidence" value="ECO:0007669"/>
    <property type="project" value="UniProtKB-EC"/>
</dbReference>
<keyword evidence="2" id="KW-0489">Methyltransferase</keyword>
<feature type="compositionally biased region" description="Pro residues" evidence="7">
    <location>
        <begin position="331"/>
        <end position="342"/>
    </location>
</feature>
<evidence type="ECO:0000256" key="2">
    <source>
        <dbReference type="ARBA" id="ARBA00022603"/>
    </source>
</evidence>
<dbReference type="InterPro" id="IPR007757">
    <property type="entry name" value="MT-A70-like"/>
</dbReference>
<proteinExistence type="inferred from homology"/>
<keyword evidence="9" id="KW-1185">Reference proteome</keyword>
<name>A0AAW1SFN1_9CHLO</name>
<evidence type="ECO:0000313" key="9">
    <source>
        <dbReference type="Proteomes" id="UP001438707"/>
    </source>
</evidence>
<dbReference type="PANTHER" id="PTHR12829:SF7">
    <property type="entry name" value="N6-ADENOSINE-METHYLTRANSFERASE CATALYTIC SUBUNIT"/>
    <property type="match status" value="1"/>
</dbReference>
<dbReference type="EC" id="2.1.1.348" evidence="1"/>
<dbReference type="GO" id="GO:0032259">
    <property type="term" value="P:methylation"/>
    <property type="evidence" value="ECO:0007669"/>
    <property type="project" value="UniProtKB-KW"/>
</dbReference>
<dbReference type="Proteomes" id="UP001438707">
    <property type="component" value="Unassembled WGS sequence"/>
</dbReference>
<dbReference type="Pfam" id="PF05063">
    <property type="entry name" value="MT-A70"/>
    <property type="match status" value="2"/>
</dbReference>
<evidence type="ECO:0000256" key="1">
    <source>
        <dbReference type="ARBA" id="ARBA00012160"/>
    </source>
</evidence>
<reference evidence="8 9" key="1">
    <citation type="journal article" date="2024" name="Nat. Commun.">
        <title>Phylogenomics reveals the evolutionary origins of lichenization in chlorophyte algae.</title>
        <authorList>
            <person name="Puginier C."/>
            <person name="Libourel C."/>
            <person name="Otte J."/>
            <person name="Skaloud P."/>
            <person name="Haon M."/>
            <person name="Grisel S."/>
            <person name="Petersen M."/>
            <person name="Berrin J.G."/>
            <person name="Delaux P.M."/>
            <person name="Dal Grande F."/>
            <person name="Keller J."/>
        </authorList>
    </citation>
    <scope>NUCLEOTIDE SEQUENCE [LARGE SCALE GENOMIC DNA]</scope>
    <source>
        <strain evidence="8 9">SAG 2145</strain>
    </source>
</reference>
<dbReference type="EMBL" id="JALJOS010000001">
    <property type="protein sequence ID" value="KAK9844263.1"/>
    <property type="molecule type" value="Genomic_DNA"/>
</dbReference>
<dbReference type="PROSITE" id="PS51143">
    <property type="entry name" value="MT_A70"/>
    <property type="match status" value="1"/>
</dbReference>
<evidence type="ECO:0000256" key="3">
    <source>
        <dbReference type="ARBA" id="ARBA00022679"/>
    </source>
</evidence>
<protein>
    <recommendedName>
        <fullName evidence="1">mRNA m(6)A methyltransferase</fullName>
        <ecNumber evidence="1">2.1.1.348</ecNumber>
    </recommendedName>
</protein>
<dbReference type="PANTHER" id="PTHR12829">
    <property type="entry name" value="N6-ADENOSINE-METHYLTRANSFERASE"/>
    <property type="match status" value="1"/>
</dbReference>
<dbReference type="AlphaFoldDB" id="A0AAW1SFN1"/>
<keyword evidence="3" id="KW-0808">Transferase</keyword>
<evidence type="ECO:0000256" key="4">
    <source>
        <dbReference type="ARBA" id="ARBA00022691"/>
    </source>
</evidence>
<sequence length="552" mass="59725">MPSLNLDGRDVELEDLLPEELQAHLDHCRLLFPRWRRNYQVVLADPPWRYDTMYSGLQGVAPYPTMSFEELAALPVRDLADARGCALFLWATGPLMDRAIRLMEAWGFRCAPRDGGKRPLLLPGGLGPVERLRLGAPHDGHQHHHRPQQGLGAGRVPAGRQLLDGLAQQRADQVQVWRKTNRDGTPVCSPGWWSRSSCEFLLVGTLAGARGSVLAHKTTNSEPQEFASVRGAHSAKPREITQAVADFLDVERRLELFARLPHPQFDSWGLEVPDFFQEAGYAREPPRPSSHPRPVALARRKGDAFGHLRMRAGPVAIVKRNSSPRSIRLPPASPPIDIPDPSPAYASQEAVWRRLGELQPVAGKRKTVHKPSCACFLCGRRRAAGAREDAEEARGRGAPASTVEVRFQLCTYVCEAPPLHGLRAMVAPFERAVESMQLPLPFSPKPDPVQFQLWLASLESQVLLITADPAAGLLAARQLPLLLPLSDPAVVSVGPELEEVEDAADVVAEGDAAAAATACAGVCTSTEVAEGTGAASTAPPAAADTAGVPLVA</sequence>
<feature type="region of interest" description="Disordered" evidence="7">
    <location>
        <begin position="324"/>
        <end position="343"/>
    </location>
</feature>
<evidence type="ECO:0000256" key="6">
    <source>
        <dbReference type="PROSITE-ProRule" id="PRU00489"/>
    </source>
</evidence>
<evidence type="ECO:0000313" key="8">
    <source>
        <dbReference type="EMBL" id="KAK9844263.1"/>
    </source>
</evidence>